<dbReference type="EMBL" id="JAENII010000002">
    <property type="protein sequence ID" value="MBK1825884.1"/>
    <property type="molecule type" value="Genomic_DNA"/>
</dbReference>
<dbReference type="Pfam" id="PF00884">
    <property type="entry name" value="Sulfatase"/>
    <property type="match status" value="1"/>
</dbReference>
<dbReference type="Gene3D" id="3.30.1120.10">
    <property type="match status" value="1"/>
</dbReference>
<name>A0A934R5X0_9BACT</name>
<dbReference type="InterPro" id="IPR017850">
    <property type="entry name" value="Alkaline_phosphatase_core_sf"/>
</dbReference>
<evidence type="ECO:0000313" key="6">
    <source>
        <dbReference type="EMBL" id="MBK1825884.1"/>
    </source>
</evidence>
<comment type="caution">
    <text evidence="6">The sequence shown here is derived from an EMBL/GenBank/DDBJ whole genome shotgun (WGS) entry which is preliminary data.</text>
</comment>
<dbReference type="PANTHER" id="PTHR42693">
    <property type="entry name" value="ARYLSULFATASE FAMILY MEMBER"/>
    <property type="match status" value="1"/>
</dbReference>
<feature type="signal peptide" evidence="4">
    <location>
        <begin position="1"/>
        <end position="18"/>
    </location>
</feature>
<feature type="chain" id="PRO_5037505311" evidence="4">
    <location>
        <begin position="19"/>
        <end position="667"/>
    </location>
</feature>
<keyword evidence="4" id="KW-0732">Signal</keyword>
<dbReference type="GO" id="GO:0004065">
    <property type="term" value="F:arylsulfatase activity"/>
    <property type="evidence" value="ECO:0007669"/>
    <property type="project" value="TreeGrafter"/>
</dbReference>
<organism evidence="6 7">
    <name type="scientific">Haloferula rosea</name>
    <dbReference type="NCBI Taxonomy" id="490093"/>
    <lineage>
        <taxon>Bacteria</taxon>
        <taxon>Pseudomonadati</taxon>
        <taxon>Verrucomicrobiota</taxon>
        <taxon>Verrucomicrobiia</taxon>
        <taxon>Verrucomicrobiales</taxon>
        <taxon>Verrucomicrobiaceae</taxon>
        <taxon>Haloferula</taxon>
    </lineage>
</organism>
<dbReference type="InterPro" id="IPR000917">
    <property type="entry name" value="Sulfatase_N"/>
</dbReference>
<evidence type="ECO:0000256" key="1">
    <source>
        <dbReference type="ARBA" id="ARBA00008779"/>
    </source>
</evidence>
<feature type="region of interest" description="Disordered" evidence="3">
    <location>
        <begin position="507"/>
        <end position="531"/>
    </location>
</feature>
<evidence type="ECO:0000313" key="7">
    <source>
        <dbReference type="Proteomes" id="UP000658278"/>
    </source>
</evidence>
<keyword evidence="2" id="KW-0378">Hydrolase</keyword>
<accession>A0A934R5X0</accession>
<evidence type="ECO:0000256" key="4">
    <source>
        <dbReference type="SAM" id="SignalP"/>
    </source>
</evidence>
<dbReference type="AlphaFoldDB" id="A0A934R5X0"/>
<comment type="similarity">
    <text evidence="1">Belongs to the sulfatase family.</text>
</comment>
<sequence>MFRSTLLAALTLPLFASSQPNFVVIMVDDLGYSDIGCYGGEIDTPQLDSLASNGLRFSQFYNTAKCHSSRVSLLTGQYCIAAGDTALTHAVTSAEVLRDAGYFTAMTGKWHLDKEPTDFGFDRYFGHLSGACNFFSGDKTFRLNGKPWKVPDEGFYTTVADVDYALRFLDEARKTDKPFFLYIAFNAPHAPLHALPEDYAKYDGRYTAGWDKIRDARIAKQKKLGLLPETLKPSPRPPHVRAWDDLVDWQRDYEINRMRTLGAMIDRVDQEIGRVVDDLKKHDEFDNTLILFVSDNGACPYDRQKPRLNVEPTNAETFLADSTPWSWARNAPFQFYKQNQFEGGISTPGIVHWPKGLKTKPGTIIDTPAHLIDVLPTLADLADAAIPKEYPDRELRPISGVSLRPLLEGGELERKEPIHFQFSTDFALRDGDWKLVSFKGQEWELYHIGKDRAELNNLAASEPERLQSMIAKWRQMSRDVLHSEKLATTRMKPAVFPRSNREWTVFHDTDTPPATHPGKRPRAKAKPSDTSIRARKGTEMVAQKDGSLKLTFTGDDPGIAMDLRGRSAMPPGPYTLAFDLDTSQTGHGEIYYTVDPKTSLPKGTKLDFPLPTGKGFKPVQIKIETWEAIQQLRIDITEGPGSAVIRNLRLIDFKGKTAVDWTTPKGK</sequence>
<dbReference type="InterPro" id="IPR050738">
    <property type="entry name" value="Sulfatase"/>
</dbReference>
<evidence type="ECO:0000259" key="5">
    <source>
        <dbReference type="Pfam" id="PF00884"/>
    </source>
</evidence>
<gene>
    <name evidence="6" type="ORF">JIN81_02545</name>
</gene>
<dbReference type="SUPFAM" id="SSF53649">
    <property type="entry name" value="Alkaline phosphatase-like"/>
    <property type="match status" value="1"/>
</dbReference>
<keyword evidence="7" id="KW-1185">Reference proteome</keyword>
<feature type="domain" description="Sulfatase N-terminal" evidence="5">
    <location>
        <begin position="20"/>
        <end position="383"/>
    </location>
</feature>
<protein>
    <submittedName>
        <fullName evidence="6">Arylsulfatase</fullName>
    </submittedName>
</protein>
<dbReference type="Proteomes" id="UP000658278">
    <property type="component" value="Unassembled WGS sequence"/>
</dbReference>
<proteinExistence type="inferred from homology"/>
<dbReference type="RefSeq" id="WP_200275998.1">
    <property type="nucleotide sequence ID" value="NZ_JAENII010000002.1"/>
</dbReference>
<dbReference type="Gene3D" id="3.40.720.10">
    <property type="entry name" value="Alkaline Phosphatase, subunit A"/>
    <property type="match status" value="1"/>
</dbReference>
<dbReference type="CDD" id="cd16025">
    <property type="entry name" value="PAS_like"/>
    <property type="match status" value="1"/>
</dbReference>
<dbReference type="PANTHER" id="PTHR42693:SF53">
    <property type="entry name" value="ENDO-4-O-SULFATASE"/>
    <property type="match status" value="1"/>
</dbReference>
<evidence type="ECO:0000256" key="2">
    <source>
        <dbReference type="ARBA" id="ARBA00022801"/>
    </source>
</evidence>
<evidence type="ECO:0000256" key="3">
    <source>
        <dbReference type="SAM" id="MobiDB-lite"/>
    </source>
</evidence>
<reference evidence="6" key="1">
    <citation type="submission" date="2021-01" db="EMBL/GenBank/DDBJ databases">
        <title>Modified the classification status of verrucomicrobia.</title>
        <authorList>
            <person name="Feng X."/>
        </authorList>
    </citation>
    <scope>NUCLEOTIDE SEQUENCE</scope>
    <source>
        <strain evidence="6">KCTC 22201</strain>
    </source>
</reference>